<dbReference type="EMBL" id="WCLE01000047">
    <property type="protein sequence ID" value="KAB5310150.1"/>
    <property type="molecule type" value="Genomic_DNA"/>
</dbReference>
<dbReference type="EMBL" id="QSGN01000020">
    <property type="protein sequence ID" value="RHB28659.1"/>
    <property type="molecule type" value="Genomic_DNA"/>
</dbReference>
<evidence type="ECO:0000313" key="12">
    <source>
        <dbReference type="Proteomes" id="UP000283482"/>
    </source>
</evidence>
<evidence type="ECO:0000313" key="10">
    <source>
        <dbReference type="Proteomes" id="UP000056419"/>
    </source>
</evidence>
<dbReference type="EMBL" id="QRTW01000006">
    <property type="protein sequence ID" value="RGR15486.1"/>
    <property type="molecule type" value="Genomic_DNA"/>
</dbReference>
<dbReference type="InterPro" id="IPR036942">
    <property type="entry name" value="Beta-barrel_TonB_sf"/>
</dbReference>
<dbReference type="STRING" id="46506.AA415_02185"/>
<keyword evidence="7" id="KW-0121">Carboxypeptidase</keyword>
<keyword evidence="7" id="KW-0645">Protease</keyword>
<sequence length="906" mass="102370" precursor="true">MKLKLLFFITFFFPCLAFAQSAGTVKGSVVGAVSNEPVPGVIVTLTGQDRQVTTDANGNFILRNLQPGSHVIQLNSVLITPKSVTIEVEKLGVTELEPIKVTELNATEDISMIGVIDAGMVDDDVENASQDVSSTVILSNDVFLNRAAYQLSPARFSPRGYTGSQELKYINGVEFNDQNRGVFNYASVGALNDMTRNGDVTNFTAPSTFTFGALGGAENINMRASSYTPGGKATVSYTNRNYYLRGMFTYSTGLNEKGWAFTASAGGRYSHEGNIDGTFYNNLALAFSAEKQWQGGKHSLSMTAFVSPVQRGQQGNSYREVYELTDNYLYNPNWGYQNGKKRNAKVVTAFDPTAVISHIWKIDDTTTLTTGVGAHYARYGNTALNWYNAPDPRPDYYRYLPSYFEDEDMQMQYRDLWRSGRPDFTQINWDNLYLANANNLRAGNGAAVYMVEERRSDLLETSFNSTLNKQFNRHLGLTAGVGARFTQSRQFKTVDDLLGSNYVLDIDKFAERDFSGDHDKLQNDLNRPDRKVYKDGIFGYNFNLNIYSANAWAVNRYTSRHWDYYYGAKLTYTNFRRDGKMRNGRYPDSSYGKGIRHQFTDITVKGGLTYKFNGRHMLTANISYGSEAPLPNEAYISPRITDRTIDNMKSGRIFSADLNYVFSMPQLAGRIGVFQTNFYDQMERNSYYDGIEGTFINHVLYGVNRIHRGLELGATYKLDDHWSFDLAGTISEYYYSNNPDGVKHSENGKITDQEKVYMKDVYVGGMPQFAGTFGVRYFVNYWFLGANVNGFARNYIEVAPLRRLSSNYASVNPYNPEQMEAYRTLTTQERFPAAYTVDISVGKIFYLPGRQSVNFNLSVNNLLNKKDICTGGYEQGRSDLSYPTRFGGKYYYMQGLNCFLNVSYRF</sequence>
<dbReference type="GO" id="GO:0009279">
    <property type="term" value="C:cell outer membrane"/>
    <property type="evidence" value="ECO:0007669"/>
    <property type="project" value="UniProtKB-SubCell"/>
</dbReference>
<dbReference type="Proteomes" id="UP000283310">
    <property type="component" value="Unassembled WGS sequence"/>
</dbReference>
<evidence type="ECO:0000256" key="4">
    <source>
        <dbReference type="SAM" id="SignalP"/>
    </source>
</evidence>
<evidence type="ECO:0000256" key="1">
    <source>
        <dbReference type="ARBA" id="ARBA00004442"/>
    </source>
</evidence>
<evidence type="ECO:0000313" key="11">
    <source>
        <dbReference type="Proteomes" id="UP000283310"/>
    </source>
</evidence>
<reference evidence="11 12" key="3">
    <citation type="submission" date="2018-08" db="EMBL/GenBank/DDBJ databases">
        <title>A genome reference for cultivated species of the human gut microbiota.</title>
        <authorList>
            <person name="Zou Y."/>
            <person name="Xue W."/>
            <person name="Luo G."/>
        </authorList>
    </citation>
    <scope>NUCLEOTIDE SEQUENCE [LARGE SCALE GENOMIC DNA]</scope>
    <source>
        <strain evidence="8 11">AF26-20BH</strain>
        <strain evidence="9 12">AM40-34</strain>
    </source>
</reference>
<evidence type="ECO:0000313" key="14">
    <source>
        <dbReference type="Proteomes" id="UP000467334"/>
    </source>
</evidence>
<evidence type="ECO:0000313" key="7">
    <source>
        <dbReference type="EMBL" id="KWR54242.1"/>
    </source>
</evidence>
<reference evidence="7" key="2">
    <citation type="submission" date="2016-01" db="EMBL/GenBank/DDBJ databases">
        <authorList>
            <person name="McClelland M."/>
            <person name="Jain A."/>
            <person name="Saraogi P."/>
            <person name="Mendelson R."/>
            <person name="Westerman R."/>
            <person name="SanMiguel P."/>
            <person name="Csonka L."/>
        </authorList>
    </citation>
    <scope>NUCLEOTIDE SEQUENCE</scope>
    <source>
        <strain evidence="7">CL09T03C01</strain>
    </source>
</reference>
<evidence type="ECO:0000313" key="8">
    <source>
        <dbReference type="EMBL" id="RGR15486.1"/>
    </source>
</evidence>
<dbReference type="GO" id="GO:0004180">
    <property type="term" value="F:carboxypeptidase activity"/>
    <property type="evidence" value="ECO:0007669"/>
    <property type="project" value="UniProtKB-KW"/>
</dbReference>
<evidence type="ECO:0000256" key="2">
    <source>
        <dbReference type="ARBA" id="ARBA00023136"/>
    </source>
</evidence>
<keyword evidence="4" id="KW-0732">Signal</keyword>
<feature type="signal peptide" evidence="4">
    <location>
        <begin position="1"/>
        <end position="19"/>
    </location>
</feature>
<comment type="subcellular location">
    <subcellularLocation>
        <location evidence="1">Cell outer membrane</location>
    </subcellularLocation>
</comment>
<dbReference type="Proteomes" id="UP000467334">
    <property type="component" value="Unassembled WGS sequence"/>
</dbReference>
<keyword evidence="7" id="KW-0378">Hydrolase</keyword>
<evidence type="ECO:0000313" key="9">
    <source>
        <dbReference type="EMBL" id="RHB28659.1"/>
    </source>
</evidence>
<keyword evidence="5" id="KW-0675">Receptor</keyword>
<reference evidence="7 10" key="1">
    <citation type="journal article" date="2016" name="BMC Genomics">
        <title>Type VI secretion systems of human gut Bacteroidales segregate into three genetic architectures, two of which are contained on mobile genetic elements.</title>
        <authorList>
            <person name="Coyne M.J."/>
            <person name="Roelofs K.G."/>
            <person name="Comstock L.E."/>
        </authorList>
    </citation>
    <scope>NUCLEOTIDE SEQUENCE [LARGE SCALE GENOMIC DNA]</scope>
    <source>
        <strain evidence="7 10">CL09T03C01</strain>
    </source>
</reference>
<dbReference type="Pfam" id="PF13620">
    <property type="entry name" value="CarboxypepD_reg"/>
    <property type="match status" value="1"/>
</dbReference>
<keyword evidence="3" id="KW-0998">Cell outer membrane</keyword>
<comment type="caution">
    <text evidence="7">The sequence shown here is derived from an EMBL/GenBank/DDBJ whole genome shotgun (WGS) entry which is preliminary data.</text>
</comment>
<dbReference type="EMBL" id="LRGC01000009">
    <property type="protein sequence ID" value="KWR54242.1"/>
    <property type="molecule type" value="Genomic_DNA"/>
</dbReference>
<protein>
    <submittedName>
        <fullName evidence="7">Carboxypeptidase regulatory-like domain protein</fullName>
    </submittedName>
    <submittedName>
        <fullName evidence="5">TonB-dependent receptor</fullName>
    </submittedName>
</protein>
<dbReference type="Proteomes" id="UP000056419">
    <property type="component" value="Unassembled WGS sequence"/>
</dbReference>
<accession>A0A108T6I0</accession>
<dbReference type="SUPFAM" id="SSF49452">
    <property type="entry name" value="Starch-binding domain-like"/>
    <property type="match status" value="1"/>
</dbReference>
<dbReference type="GO" id="GO:0030246">
    <property type="term" value="F:carbohydrate binding"/>
    <property type="evidence" value="ECO:0007669"/>
    <property type="project" value="InterPro"/>
</dbReference>
<evidence type="ECO:0000313" key="5">
    <source>
        <dbReference type="EMBL" id="KAB5310150.1"/>
    </source>
</evidence>
<dbReference type="RefSeq" id="WP_005655716.1">
    <property type="nucleotide sequence ID" value="NZ_AP031449.1"/>
</dbReference>
<keyword evidence="10" id="KW-1185">Reference proteome</keyword>
<keyword evidence="2" id="KW-0472">Membrane</keyword>
<organism evidence="7 10">
    <name type="scientific">Bacteroides stercoris</name>
    <dbReference type="NCBI Taxonomy" id="46506"/>
    <lineage>
        <taxon>Bacteria</taxon>
        <taxon>Pseudomonadati</taxon>
        <taxon>Bacteroidota</taxon>
        <taxon>Bacteroidia</taxon>
        <taxon>Bacteroidales</taxon>
        <taxon>Bacteroidaceae</taxon>
        <taxon>Bacteroides</taxon>
    </lineage>
</organism>
<dbReference type="Gene3D" id="2.60.40.1120">
    <property type="entry name" value="Carboxypeptidase-like, regulatory domain"/>
    <property type="match status" value="1"/>
</dbReference>
<gene>
    <name evidence="7" type="ORF">AA415_02185</name>
    <name evidence="9" type="ORF">DW889_09280</name>
    <name evidence="8" type="ORF">DWY65_04925</name>
    <name evidence="6" type="ORF">F9950_07320</name>
    <name evidence="5" type="ORF">F9958_15730</name>
</gene>
<evidence type="ECO:0000313" key="13">
    <source>
        <dbReference type="Proteomes" id="UP000431177"/>
    </source>
</evidence>
<dbReference type="AlphaFoldDB" id="A0A108T6I0"/>
<dbReference type="InterPro" id="IPR013784">
    <property type="entry name" value="Carb-bd-like_fold"/>
</dbReference>
<dbReference type="Proteomes" id="UP000431177">
    <property type="component" value="Unassembled WGS sequence"/>
</dbReference>
<dbReference type="SUPFAM" id="SSF56935">
    <property type="entry name" value="Porins"/>
    <property type="match status" value="1"/>
</dbReference>
<proteinExistence type="predicted"/>
<dbReference type="GeneID" id="31797640"/>
<evidence type="ECO:0000256" key="3">
    <source>
        <dbReference type="ARBA" id="ARBA00023237"/>
    </source>
</evidence>
<reference evidence="13 14" key="4">
    <citation type="journal article" date="2019" name="Nat. Med.">
        <title>A library of human gut bacterial isolates paired with longitudinal multiomics data enables mechanistic microbiome research.</title>
        <authorList>
            <person name="Poyet M."/>
            <person name="Groussin M."/>
            <person name="Gibbons S.M."/>
            <person name="Avila-Pacheco J."/>
            <person name="Jiang X."/>
            <person name="Kearney S.M."/>
            <person name="Perrotta A.R."/>
            <person name="Berdy B."/>
            <person name="Zhao S."/>
            <person name="Lieberman T.D."/>
            <person name="Swanson P.K."/>
            <person name="Smith M."/>
            <person name="Roesemann S."/>
            <person name="Alexander J.E."/>
            <person name="Rich S.A."/>
            <person name="Livny J."/>
            <person name="Vlamakis H."/>
            <person name="Clish C."/>
            <person name="Bullock K."/>
            <person name="Deik A."/>
            <person name="Scott J."/>
            <person name="Pierce K.A."/>
            <person name="Xavier R.J."/>
            <person name="Alm E.J."/>
        </authorList>
    </citation>
    <scope>NUCLEOTIDE SEQUENCE [LARGE SCALE GENOMIC DNA]</scope>
    <source>
        <strain evidence="6 13">BIOML-A2</strain>
        <strain evidence="5 14">BIOML-A6</strain>
    </source>
</reference>
<dbReference type="Gene3D" id="2.40.170.20">
    <property type="entry name" value="TonB-dependent receptor, beta-barrel domain"/>
    <property type="match status" value="1"/>
</dbReference>
<dbReference type="Proteomes" id="UP000283482">
    <property type="component" value="Unassembled WGS sequence"/>
</dbReference>
<dbReference type="PATRIC" id="fig|46506.5.peg.2338"/>
<dbReference type="EMBL" id="WCLA01000012">
    <property type="protein sequence ID" value="KAB5328389.1"/>
    <property type="molecule type" value="Genomic_DNA"/>
</dbReference>
<name>A0A108T6I0_BACSE</name>
<evidence type="ECO:0000313" key="6">
    <source>
        <dbReference type="EMBL" id="KAB5328389.1"/>
    </source>
</evidence>
<feature type="chain" id="PRO_5033246512" evidence="4">
    <location>
        <begin position="20"/>
        <end position="906"/>
    </location>
</feature>